<proteinExistence type="predicted"/>
<accession>A0A2H3D173</accession>
<feature type="transmembrane region" description="Helical" evidence="1">
    <location>
        <begin position="20"/>
        <end position="42"/>
    </location>
</feature>
<name>A0A2H3D173_ARMGA</name>
<keyword evidence="3" id="KW-1185">Reference proteome</keyword>
<keyword evidence="1" id="KW-0812">Transmembrane</keyword>
<reference evidence="3" key="1">
    <citation type="journal article" date="2017" name="Nat. Ecol. Evol.">
        <title>Genome expansion and lineage-specific genetic innovations in the forest pathogenic fungi Armillaria.</title>
        <authorList>
            <person name="Sipos G."/>
            <person name="Prasanna A.N."/>
            <person name="Walter M.C."/>
            <person name="O'Connor E."/>
            <person name="Balint B."/>
            <person name="Krizsan K."/>
            <person name="Kiss B."/>
            <person name="Hess J."/>
            <person name="Varga T."/>
            <person name="Slot J."/>
            <person name="Riley R."/>
            <person name="Boka B."/>
            <person name="Rigling D."/>
            <person name="Barry K."/>
            <person name="Lee J."/>
            <person name="Mihaltcheva S."/>
            <person name="LaButti K."/>
            <person name="Lipzen A."/>
            <person name="Waldron R."/>
            <person name="Moloney N.M."/>
            <person name="Sperisen C."/>
            <person name="Kredics L."/>
            <person name="Vagvoelgyi C."/>
            <person name="Patrignani A."/>
            <person name="Fitzpatrick D."/>
            <person name="Nagy I."/>
            <person name="Doyle S."/>
            <person name="Anderson J.B."/>
            <person name="Grigoriev I.V."/>
            <person name="Gueldener U."/>
            <person name="Muensterkoetter M."/>
            <person name="Nagy L.G."/>
        </authorList>
    </citation>
    <scope>NUCLEOTIDE SEQUENCE [LARGE SCALE GENOMIC DNA]</scope>
    <source>
        <strain evidence="3">Ar21-2</strain>
    </source>
</reference>
<dbReference type="AlphaFoldDB" id="A0A2H3D173"/>
<dbReference type="Proteomes" id="UP000217790">
    <property type="component" value="Unassembled WGS sequence"/>
</dbReference>
<evidence type="ECO:0000313" key="3">
    <source>
        <dbReference type="Proteomes" id="UP000217790"/>
    </source>
</evidence>
<protein>
    <submittedName>
        <fullName evidence="2">Uncharacterized protein</fullName>
    </submittedName>
</protein>
<evidence type="ECO:0000256" key="1">
    <source>
        <dbReference type="SAM" id="Phobius"/>
    </source>
</evidence>
<organism evidence="2 3">
    <name type="scientific">Armillaria gallica</name>
    <name type="common">Bulbous honey fungus</name>
    <name type="synonym">Armillaria bulbosa</name>
    <dbReference type="NCBI Taxonomy" id="47427"/>
    <lineage>
        <taxon>Eukaryota</taxon>
        <taxon>Fungi</taxon>
        <taxon>Dikarya</taxon>
        <taxon>Basidiomycota</taxon>
        <taxon>Agaricomycotina</taxon>
        <taxon>Agaricomycetes</taxon>
        <taxon>Agaricomycetidae</taxon>
        <taxon>Agaricales</taxon>
        <taxon>Marasmiineae</taxon>
        <taxon>Physalacriaceae</taxon>
        <taxon>Armillaria</taxon>
    </lineage>
</organism>
<dbReference type="InParanoid" id="A0A2H3D173"/>
<dbReference type="EMBL" id="KZ293732">
    <property type="protein sequence ID" value="PBK81266.1"/>
    <property type="molecule type" value="Genomic_DNA"/>
</dbReference>
<evidence type="ECO:0000313" key="2">
    <source>
        <dbReference type="EMBL" id="PBK81266.1"/>
    </source>
</evidence>
<gene>
    <name evidence="2" type="ORF">ARMGADRAFT_783367</name>
</gene>
<keyword evidence="1" id="KW-1133">Transmembrane helix</keyword>
<sequence>MIGFEITGGTRRLYGVAPSFSDLVYCGFISSCALSLCGSVVLQMYELFLGRGGVDRAYSHNFFHSCSHQCVVLDCFASMASTFSRTQALESSRHHMRDRVK</sequence>
<keyword evidence="1" id="KW-0472">Membrane</keyword>